<keyword evidence="4 5" id="KW-0472">Membrane</keyword>
<keyword evidence="8" id="KW-1185">Reference proteome</keyword>
<dbReference type="FunCoup" id="A0A7X0JTE3">
    <property type="interactions" value="8"/>
</dbReference>
<dbReference type="AlphaFoldDB" id="A0A7X0JTE3"/>
<evidence type="ECO:0000256" key="5">
    <source>
        <dbReference type="SAM" id="Phobius"/>
    </source>
</evidence>
<dbReference type="InterPro" id="IPR006977">
    <property type="entry name" value="Yip1_dom"/>
</dbReference>
<feature type="transmembrane region" description="Helical" evidence="5">
    <location>
        <begin position="71"/>
        <end position="93"/>
    </location>
</feature>
<proteinExistence type="predicted"/>
<dbReference type="RefSeq" id="WP_166848647.1">
    <property type="nucleotide sequence ID" value="NZ_JAAONY010000001.1"/>
</dbReference>
<feature type="transmembrane region" description="Helical" evidence="5">
    <location>
        <begin position="114"/>
        <end position="132"/>
    </location>
</feature>
<feature type="domain" description="Yip1" evidence="6">
    <location>
        <begin position="9"/>
        <end position="186"/>
    </location>
</feature>
<dbReference type="EMBL" id="JACHHT010000001">
    <property type="protein sequence ID" value="MBB6521378.1"/>
    <property type="molecule type" value="Genomic_DNA"/>
</dbReference>
<keyword evidence="2 5" id="KW-0812">Transmembrane</keyword>
<feature type="transmembrane region" description="Helical" evidence="5">
    <location>
        <begin position="138"/>
        <end position="158"/>
    </location>
</feature>
<comment type="subcellular location">
    <subcellularLocation>
        <location evidence="1">Membrane</location>
        <topology evidence="1">Multi-pass membrane protein</topology>
    </subcellularLocation>
</comment>
<feature type="transmembrane region" description="Helical" evidence="5">
    <location>
        <begin position="170"/>
        <end position="197"/>
    </location>
</feature>
<feature type="transmembrane region" description="Helical" evidence="5">
    <location>
        <begin position="28"/>
        <end position="51"/>
    </location>
</feature>
<evidence type="ECO:0000313" key="8">
    <source>
        <dbReference type="Proteomes" id="UP000528457"/>
    </source>
</evidence>
<evidence type="ECO:0000256" key="1">
    <source>
        <dbReference type="ARBA" id="ARBA00004141"/>
    </source>
</evidence>
<evidence type="ECO:0000256" key="2">
    <source>
        <dbReference type="ARBA" id="ARBA00022692"/>
    </source>
</evidence>
<evidence type="ECO:0000256" key="4">
    <source>
        <dbReference type="ARBA" id="ARBA00023136"/>
    </source>
</evidence>
<keyword evidence="3 5" id="KW-1133">Transmembrane helix</keyword>
<dbReference type="Proteomes" id="UP000528457">
    <property type="component" value="Unassembled WGS sequence"/>
</dbReference>
<gene>
    <name evidence="7" type="ORF">HNR48_001656</name>
</gene>
<evidence type="ECO:0000313" key="7">
    <source>
        <dbReference type="EMBL" id="MBB6521378.1"/>
    </source>
</evidence>
<protein>
    <recommendedName>
        <fullName evidence="6">Yip1 domain-containing protein</fullName>
    </recommendedName>
</protein>
<sequence length="205" mass="22532">MAILEHTLGILLHPDSEWKAIRNERHSFAQVFLSHVPILALIPCVSMFYGVTQVGWSIGDGDAVKLTMESALWLCVLTYVAMLAGVFVLGEFINWMSKTYGVADEAERRHYEGTALAVYITTPVFLAGIVGLYPDPVIYSVVHILAGAYAVYLVYEGIPILMNIDKERAFMYASSVVTVGLVMLVMVRVGSVIIWGLGIGPVYVD</sequence>
<evidence type="ECO:0000256" key="3">
    <source>
        <dbReference type="ARBA" id="ARBA00022989"/>
    </source>
</evidence>
<dbReference type="Pfam" id="PF04893">
    <property type="entry name" value="Yip1"/>
    <property type="match status" value="1"/>
</dbReference>
<dbReference type="GO" id="GO:0016020">
    <property type="term" value="C:membrane"/>
    <property type="evidence" value="ECO:0007669"/>
    <property type="project" value="UniProtKB-SubCell"/>
</dbReference>
<organism evidence="7 8">
    <name type="scientific">Pseudoteredinibacter isoporae</name>
    <dbReference type="NCBI Taxonomy" id="570281"/>
    <lineage>
        <taxon>Bacteria</taxon>
        <taxon>Pseudomonadati</taxon>
        <taxon>Pseudomonadota</taxon>
        <taxon>Gammaproteobacteria</taxon>
        <taxon>Cellvibrionales</taxon>
        <taxon>Cellvibrionaceae</taxon>
        <taxon>Pseudoteredinibacter</taxon>
    </lineage>
</organism>
<name>A0A7X0JTE3_9GAMM</name>
<comment type="caution">
    <text evidence="7">The sequence shown here is derived from an EMBL/GenBank/DDBJ whole genome shotgun (WGS) entry which is preliminary data.</text>
</comment>
<dbReference type="InParanoid" id="A0A7X0JTE3"/>
<accession>A0A7X0JTE3</accession>
<evidence type="ECO:0000259" key="6">
    <source>
        <dbReference type="Pfam" id="PF04893"/>
    </source>
</evidence>
<reference evidence="7 8" key="1">
    <citation type="submission" date="2020-08" db="EMBL/GenBank/DDBJ databases">
        <title>Genomic Encyclopedia of Type Strains, Phase IV (KMG-IV): sequencing the most valuable type-strain genomes for metagenomic binning, comparative biology and taxonomic classification.</title>
        <authorList>
            <person name="Goeker M."/>
        </authorList>
    </citation>
    <scope>NUCLEOTIDE SEQUENCE [LARGE SCALE GENOMIC DNA]</scope>
    <source>
        <strain evidence="7 8">DSM 22368</strain>
    </source>
</reference>